<evidence type="ECO:0000256" key="10">
    <source>
        <dbReference type="ARBA" id="ARBA00023002"/>
    </source>
</evidence>
<evidence type="ECO:0000256" key="5">
    <source>
        <dbReference type="ARBA" id="ARBA00010617"/>
    </source>
</evidence>
<evidence type="ECO:0000256" key="1">
    <source>
        <dbReference type="ARBA" id="ARBA00001971"/>
    </source>
</evidence>
<dbReference type="SUPFAM" id="SSF48264">
    <property type="entry name" value="Cytochrome P450"/>
    <property type="match status" value="1"/>
</dbReference>
<dbReference type="InterPro" id="IPR050476">
    <property type="entry name" value="Insect_CytP450_Detox"/>
</dbReference>
<evidence type="ECO:0000256" key="9">
    <source>
        <dbReference type="ARBA" id="ARBA00022848"/>
    </source>
</evidence>
<keyword evidence="10" id="KW-0560">Oxidoreductase</keyword>
<dbReference type="PANTHER" id="PTHR24292:SF54">
    <property type="entry name" value="CYP9F3-RELATED"/>
    <property type="match status" value="1"/>
</dbReference>
<dbReference type="GO" id="GO:0020037">
    <property type="term" value="F:heme binding"/>
    <property type="evidence" value="ECO:0007669"/>
    <property type="project" value="InterPro"/>
</dbReference>
<keyword evidence="7 14" id="KW-0479">Metal-binding</keyword>
<protein>
    <recommendedName>
        <fullName evidence="18">Cytochrome P450</fullName>
    </recommendedName>
</protein>
<comment type="similarity">
    <text evidence="5">Belongs to the cytochrome P450 family.</text>
</comment>
<dbReference type="Pfam" id="PF00067">
    <property type="entry name" value="p450"/>
    <property type="match status" value="1"/>
</dbReference>
<comment type="cofactor">
    <cofactor evidence="1 14">
        <name>heme</name>
        <dbReference type="ChEBI" id="CHEBI:30413"/>
    </cofactor>
</comment>
<dbReference type="EMBL" id="JAPWTK010000079">
    <property type="protein sequence ID" value="KAJ8951745.1"/>
    <property type="molecule type" value="Genomic_DNA"/>
</dbReference>
<dbReference type="GO" id="GO:0016705">
    <property type="term" value="F:oxidoreductase activity, acting on paired donors, with incorporation or reduction of molecular oxygen"/>
    <property type="evidence" value="ECO:0007669"/>
    <property type="project" value="InterPro"/>
</dbReference>
<evidence type="ECO:0008006" key="18">
    <source>
        <dbReference type="Google" id="ProtNLM"/>
    </source>
</evidence>
<keyword evidence="11 14" id="KW-0408">Iron</keyword>
<evidence type="ECO:0000256" key="12">
    <source>
        <dbReference type="ARBA" id="ARBA00023033"/>
    </source>
</evidence>
<accession>A0AAV8YLD8</accession>
<evidence type="ECO:0000313" key="16">
    <source>
        <dbReference type="EMBL" id="KAJ8951745.1"/>
    </source>
</evidence>
<keyword evidence="12" id="KW-0503">Monooxygenase</keyword>
<comment type="function">
    <text evidence="2">May be involved in the metabolism of insect hormones and in the breakdown of synthetic insecticides.</text>
</comment>
<evidence type="ECO:0000313" key="17">
    <source>
        <dbReference type="Proteomes" id="UP001162162"/>
    </source>
</evidence>
<keyword evidence="15" id="KW-0812">Transmembrane</keyword>
<evidence type="ECO:0000256" key="15">
    <source>
        <dbReference type="SAM" id="Phobius"/>
    </source>
</evidence>
<dbReference type="GO" id="GO:0005789">
    <property type="term" value="C:endoplasmic reticulum membrane"/>
    <property type="evidence" value="ECO:0007669"/>
    <property type="project" value="UniProtKB-SubCell"/>
</dbReference>
<evidence type="ECO:0000256" key="8">
    <source>
        <dbReference type="ARBA" id="ARBA00022824"/>
    </source>
</evidence>
<dbReference type="PANTHER" id="PTHR24292">
    <property type="entry name" value="CYTOCHROME P450"/>
    <property type="match status" value="1"/>
</dbReference>
<evidence type="ECO:0000256" key="6">
    <source>
        <dbReference type="ARBA" id="ARBA00022617"/>
    </source>
</evidence>
<name>A0AAV8YLD8_9CUCU</name>
<feature type="transmembrane region" description="Helical" evidence="15">
    <location>
        <begin position="12"/>
        <end position="30"/>
    </location>
</feature>
<gene>
    <name evidence="16" type="ORF">NQ318_012596</name>
</gene>
<dbReference type="Proteomes" id="UP001162162">
    <property type="component" value="Unassembled WGS sequence"/>
</dbReference>
<dbReference type="PRINTS" id="PR00465">
    <property type="entry name" value="EP450IV"/>
</dbReference>
<keyword evidence="6 14" id="KW-0349">Heme</keyword>
<proteinExistence type="inferred from homology"/>
<dbReference type="Gene3D" id="1.10.630.10">
    <property type="entry name" value="Cytochrome P450"/>
    <property type="match status" value="1"/>
</dbReference>
<reference evidence="16" key="1">
    <citation type="journal article" date="2023" name="Insect Mol. Biol.">
        <title>Genome sequencing provides insights into the evolution of gene families encoding plant cell wall-degrading enzymes in longhorned beetles.</title>
        <authorList>
            <person name="Shin N.R."/>
            <person name="Okamura Y."/>
            <person name="Kirsch R."/>
            <person name="Pauchet Y."/>
        </authorList>
    </citation>
    <scope>NUCLEOTIDE SEQUENCE</scope>
    <source>
        <strain evidence="16">AMC_N1</strain>
    </source>
</reference>
<keyword evidence="15" id="KW-1133">Transmembrane helix</keyword>
<evidence type="ECO:0000256" key="7">
    <source>
        <dbReference type="ARBA" id="ARBA00022723"/>
    </source>
</evidence>
<evidence type="ECO:0000256" key="4">
    <source>
        <dbReference type="ARBA" id="ARBA00004406"/>
    </source>
</evidence>
<evidence type="ECO:0000256" key="13">
    <source>
        <dbReference type="ARBA" id="ARBA00023136"/>
    </source>
</evidence>
<keyword evidence="9" id="KW-0492">Microsome</keyword>
<evidence type="ECO:0000256" key="3">
    <source>
        <dbReference type="ARBA" id="ARBA00004174"/>
    </source>
</evidence>
<feature type="binding site" description="axial binding residue" evidence="14">
    <location>
        <position position="236"/>
    </location>
    <ligand>
        <name>heme</name>
        <dbReference type="ChEBI" id="CHEBI:30413"/>
    </ligand>
    <ligandPart>
        <name>Fe</name>
        <dbReference type="ChEBI" id="CHEBI:18248"/>
    </ligandPart>
</feature>
<dbReference type="GO" id="GO:0005506">
    <property type="term" value="F:iron ion binding"/>
    <property type="evidence" value="ECO:0007669"/>
    <property type="project" value="InterPro"/>
</dbReference>
<evidence type="ECO:0000256" key="14">
    <source>
        <dbReference type="PIRSR" id="PIRSR602403-1"/>
    </source>
</evidence>
<dbReference type="InterPro" id="IPR002403">
    <property type="entry name" value="Cyt_P450_E_grp-IV"/>
</dbReference>
<sequence>MNLVHNNKQWTILDVALAGATILLVVYFYLKYAYLDYRKRKGVPYMEPEFFYGNARRLVKGEIFFTEQFLEFYQKLRSRGVRHGGAYVLFSPLYIRTDRSGDNKVHLAKRFRPFYESWRSANPEADTLSGHLFNLENAKWRDLRVKRISTFRSETLRINPPVSGLPRVCNKPYRVPGTDVTIDPGTTVSIPVYGIHMDAECYQNPEVFDPERFSEKNNSKRPSCTFMPFGEGPRICIDDNWHHQEINKIFINW</sequence>
<keyword evidence="8" id="KW-0256">Endoplasmic reticulum</keyword>
<comment type="caution">
    <text evidence="16">The sequence shown here is derived from an EMBL/GenBank/DDBJ whole genome shotgun (WGS) entry which is preliminary data.</text>
</comment>
<keyword evidence="17" id="KW-1185">Reference proteome</keyword>
<evidence type="ECO:0000256" key="11">
    <source>
        <dbReference type="ARBA" id="ARBA00023004"/>
    </source>
</evidence>
<dbReference type="InterPro" id="IPR036396">
    <property type="entry name" value="Cyt_P450_sf"/>
</dbReference>
<dbReference type="AlphaFoldDB" id="A0AAV8YLD8"/>
<dbReference type="InterPro" id="IPR001128">
    <property type="entry name" value="Cyt_P450"/>
</dbReference>
<dbReference type="GO" id="GO:0004497">
    <property type="term" value="F:monooxygenase activity"/>
    <property type="evidence" value="ECO:0007669"/>
    <property type="project" value="UniProtKB-KW"/>
</dbReference>
<keyword evidence="13 15" id="KW-0472">Membrane</keyword>
<comment type="subcellular location">
    <subcellularLocation>
        <location evidence="4">Endoplasmic reticulum membrane</location>
        <topology evidence="4">Peripheral membrane protein</topology>
    </subcellularLocation>
    <subcellularLocation>
        <location evidence="3">Microsome membrane</location>
        <topology evidence="3">Peripheral membrane protein</topology>
    </subcellularLocation>
</comment>
<evidence type="ECO:0000256" key="2">
    <source>
        <dbReference type="ARBA" id="ARBA00003690"/>
    </source>
</evidence>
<organism evidence="16 17">
    <name type="scientific">Aromia moschata</name>
    <dbReference type="NCBI Taxonomy" id="1265417"/>
    <lineage>
        <taxon>Eukaryota</taxon>
        <taxon>Metazoa</taxon>
        <taxon>Ecdysozoa</taxon>
        <taxon>Arthropoda</taxon>
        <taxon>Hexapoda</taxon>
        <taxon>Insecta</taxon>
        <taxon>Pterygota</taxon>
        <taxon>Neoptera</taxon>
        <taxon>Endopterygota</taxon>
        <taxon>Coleoptera</taxon>
        <taxon>Polyphaga</taxon>
        <taxon>Cucujiformia</taxon>
        <taxon>Chrysomeloidea</taxon>
        <taxon>Cerambycidae</taxon>
        <taxon>Cerambycinae</taxon>
        <taxon>Callichromatini</taxon>
        <taxon>Aromia</taxon>
    </lineage>
</organism>